<name>A0A1X6N240_9APHY</name>
<dbReference type="GeneID" id="36330296"/>
<dbReference type="OrthoDB" id="4584900at2759"/>
<organism evidence="2 3">
    <name type="scientific">Postia placenta MAD-698-R-SB12</name>
    <dbReference type="NCBI Taxonomy" id="670580"/>
    <lineage>
        <taxon>Eukaryota</taxon>
        <taxon>Fungi</taxon>
        <taxon>Dikarya</taxon>
        <taxon>Basidiomycota</taxon>
        <taxon>Agaricomycotina</taxon>
        <taxon>Agaricomycetes</taxon>
        <taxon>Polyporales</taxon>
        <taxon>Adustoporiaceae</taxon>
        <taxon>Rhodonia</taxon>
    </lineage>
</organism>
<feature type="chain" id="PRO_5010884309" evidence="1">
    <location>
        <begin position="23"/>
        <end position="281"/>
    </location>
</feature>
<feature type="signal peptide" evidence="1">
    <location>
        <begin position="1"/>
        <end position="22"/>
    </location>
</feature>
<dbReference type="Proteomes" id="UP000194127">
    <property type="component" value="Unassembled WGS sequence"/>
</dbReference>
<evidence type="ECO:0000313" key="2">
    <source>
        <dbReference type="EMBL" id="OSX62536.1"/>
    </source>
</evidence>
<keyword evidence="1" id="KW-0732">Signal</keyword>
<protein>
    <submittedName>
        <fullName evidence="2">Uncharacterized protein</fullName>
    </submittedName>
</protein>
<proteinExistence type="predicted"/>
<evidence type="ECO:0000313" key="3">
    <source>
        <dbReference type="Proteomes" id="UP000194127"/>
    </source>
</evidence>
<dbReference type="RefSeq" id="XP_024339330.1">
    <property type="nucleotide sequence ID" value="XM_024485347.1"/>
</dbReference>
<evidence type="ECO:0000256" key="1">
    <source>
        <dbReference type="SAM" id="SignalP"/>
    </source>
</evidence>
<dbReference type="AlphaFoldDB" id="A0A1X6N240"/>
<sequence length="281" mass="28869">MRTFKLSAVLAALLAAPALVGAVLPIPHTSAPTRTNRTMAPNPATGDLSTLALAQRVPMTNAQRLARGLAPNRPRFNHAARRGLAPRASAAPDPNPCPTMTGTIRVAGAGTSASTFVSRVPNVFGEYGVTTDAANALLVQYANCAGAASADLVTLNGIADFTHLGGITGFSSPSGDLGPGSSMYAYLGGTSQTAPGATPQAVPNSFTFTTGIQEDVESAIWTLDRTTGVLSAHWSNTDRSTPATSIVYYAPENFLLLTGNPAAFRTTYGAGSVVTLTFVEA</sequence>
<accession>A0A1X6N240</accession>
<reference evidence="2 3" key="1">
    <citation type="submission" date="2017-04" db="EMBL/GenBank/DDBJ databases">
        <title>Genome Sequence of the Model Brown-Rot Fungus Postia placenta SB12.</title>
        <authorList>
            <consortium name="DOE Joint Genome Institute"/>
            <person name="Gaskell J."/>
            <person name="Kersten P."/>
            <person name="Larrondo L.F."/>
            <person name="Canessa P."/>
            <person name="Martinez D."/>
            <person name="Hibbett D."/>
            <person name="Schmoll M."/>
            <person name="Kubicek C.P."/>
            <person name="Martinez A.T."/>
            <person name="Yadav J."/>
            <person name="Master E."/>
            <person name="Magnuson J.K."/>
            <person name="James T."/>
            <person name="Yaver D."/>
            <person name="Berka R."/>
            <person name="Labutti K."/>
            <person name="Lipzen A."/>
            <person name="Aerts A."/>
            <person name="Barry K."/>
            <person name="Henrissat B."/>
            <person name="Blanchette R."/>
            <person name="Grigoriev I."/>
            <person name="Cullen D."/>
        </authorList>
    </citation>
    <scope>NUCLEOTIDE SEQUENCE [LARGE SCALE GENOMIC DNA]</scope>
    <source>
        <strain evidence="2 3">MAD-698-R-SB12</strain>
    </source>
</reference>
<dbReference type="EMBL" id="KZ110596">
    <property type="protein sequence ID" value="OSX62536.1"/>
    <property type="molecule type" value="Genomic_DNA"/>
</dbReference>
<gene>
    <name evidence="2" type="ORF">POSPLADRAFT_1141799</name>
</gene>
<keyword evidence="3" id="KW-1185">Reference proteome</keyword>
<dbReference type="STRING" id="670580.A0A1X6N240"/>